<evidence type="ECO:0000256" key="8">
    <source>
        <dbReference type="RuleBase" id="RU004020"/>
    </source>
</evidence>
<dbReference type="Gene3D" id="1.10.10.10">
    <property type="entry name" value="Winged helix-like DNA-binding domain superfamily/Winged helix DNA-binding domain"/>
    <property type="match status" value="1"/>
</dbReference>
<dbReference type="PROSITE" id="PS00434">
    <property type="entry name" value="HSF_DOMAIN"/>
    <property type="match status" value="1"/>
</dbReference>
<accession>A0AAV9ILX0</accession>
<comment type="subunit">
    <text evidence="2">Homotrimer.</text>
</comment>
<gene>
    <name evidence="11" type="ORF">GAYE_SCF48G5985</name>
</gene>
<dbReference type="InterPro" id="IPR036390">
    <property type="entry name" value="WH_DNA-bd_sf"/>
</dbReference>
<evidence type="ECO:0000313" key="11">
    <source>
        <dbReference type="EMBL" id="KAK4528051.1"/>
    </source>
</evidence>
<evidence type="ECO:0000259" key="10">
    <source>
        <dbReference type="PROSITE" id="PS00434"/>
    </source>
</evidence>
<dbReference type="FunFam" id="1.10.10.10:FF:000037">
    <property type="entry name" value="Heat stress transcription factor B-4"/>
    <property type="match status" value="1"/>
</dbReference>
<keyword evidence="3" id="KW-0597">Phosphoprotein</keyword>
<dbReference type="GO" id="GO:0003700">
    <property type="term" value="F:DNA-binding transcription factor activity"/>
    <property type="evidence" value="ECO:0007669"/>
    <property type="project" value="InterPro"/>
</dbReference>
<comment type="similarity">
    <text evidence="8">Belongs to the HSF family.</text>
</comment>
<keyword evidence="5" id="KW-0238">DNA-binding</keyword>
<dbReference type="InterPro" id="IPR036388">
    <property type="entry name" value="WH-like_DNA-bd_sf"/>
</dbReference>
<reference evidence="11 12" key="1">
    <citation type="submission" date="2022-07" db="EMBL/GenBank/DDBJ databases">
        <title>Genome-wide signatures of adaptation to extreme environments.</title>
        <authorList>
            <person name="Cho C.H."/>
            <person name="Yoon H.S."/>
        </authorList>
    </citation>
    <scope>NUCLEOTIDE SEQUENCE [LARGE SCALE GENOMIC DNA]</scope>
    <source>
        <strain evidence="11 12">108.79 E11</strain>
    </source>
</reference>
<feature type="region of interest" description="Disordered" evidence="9">
    <location>
        <begin position="252"/>
        <end position="287"/>
    </location>
</feature>
<feature type="compositionally biased region" description="Polar residues" evidence="9">
    <location>
        <begin position="129"/>
        <end position="152"/>
    </location>
</feature>
<dbReference type="PRINTS" id="PR00056">
    <property type="entry name" value="HSFDOMAIN"/>
</dbReference>
<keyword evidence="12" id="KW-1185">Reference proteome</keyword>
<evidence type="ECO:0000256" key="4">
    <source>
        <dbReference type="ARBA" id="ARBA00023015"/>
    </source>
</evidence>
<dbReference type="Proteomes" id="UP001300502">
    <property type="component" value="Unassembled WGS sequence"/>
</dbReference>
<keyword evidence="4" id="KW-0805">Transcription regulation</keyword>
<comment type="caution">
    <text evidence="11">The sequence shown here is derived from an EMBL/GenBank/DDBJ whole genome shotgun (WGS) entry which is preliminary data.</text>
</comment>
<feature type="domain" description="HSF-type DNA-binding" evidence="10">
    <location>
        <begin position="75"/>
        <end position="99"/>
    </location>
</feature>
<dbReference type="GO" id="GO:0043565">
    <property type="term" value="F:sequence-specific DNA binding"/>
    <property type="evidence" value="ECO:0007669"/>
    <property type="project" value="InterPro"/>
</dbReference>
<dbReference type="SUPFAM" id="SSF46785">
    <property type="entry name" value="Winged helix' DNA-binding domain"/>
    <property type="match status" value="1"/>
</dbReference>
<evidence type="ECO:0000256" key="3">
    <source>
        <dbReference type="ARBA" id="ARBA00022553"/>
    </source>
</evidence>
<dbReference type="EMBL" id="JANCYU010000059">
    <property type="protein sequence ID" value="KAK4528051.1"/>
    <property type="molecule type" value="Genomic_DNA"/>
</dbReference>
<evidence type="ECO:0000256" key="2">
    <source>
        <dbReference type="ARBA" id="ARBA00011233"/>
    </source>
</evidence>
<proteinExistence type="inferred from homology"/>
<dbReference type="AlphaFoldDB" id="A0AAV9ILX0"/>
<comment type="subcellular location">
    <subcellularLocation>
        <location evidence="1">Nucleus</location>
    </subcellularLocation>
</comment>
<evidence type="ECO:0000256" key="5">
    <source>
        <dbReference type="ARBA" id="ARBA00023125"/>
    </source>
</evidence>
<evidence type="ECO:0000256" key="6">
    <source>
        <dbReference type="ARBA" id="ARBA00023163"/>
    </source>
</evidence>
<evidence type="ECO:0000256" key="7">
    <source>
        <dbReference type="ARBA" id="ARBA00023242"/>
    </source>
</evidence>
<dbReference type="Pfam" id="PF00447">
    <property type="entry name" value="HSF_DNA-bind"/>
    <property type="match status" value="1"/>
</dbReference>
<dbReference type="GO" id="GO:0005634">
    <property type="term" value="C:nucleus"/>
    <property type="evidence" value="ECO:0007669"/>
    <property type="project" value="UniProtKB-SubCell"/>
</dbReference>
<dbReference type="InterPro" id="IPR000232">
    <property type="entry name" value="HSF_DNA-bd"/>
</dbReference>
<dbReference type="PANTHER" id="PTHR10015:SF427">
    <property type="entry name" value="HEAT SHOCK FACTOR PROTEIN"/>
    <property type="match status" value="1"/>
</dbReference>
<dbReference type="SMART" id="SM00415">
    <property type="entry name" value="HSF"/>
    <property type="match status" value="1"/>
</dbReference>
<sequence length="528" mass="60901">MRSGAPLNSLHDKQVDEPMSLKTSSYSGNISMPTPFLSKLYELVDDPNTTNLVSWMDSGDAFMVHRPNEFAREILPRYFKHNNFSSFVRQLNQYGFHKLDPDRWVFGHANFIRGRKDLLLKISRKKSHPSSSEGYQKWRGTSSNPAASSESDVVSHKQGVVDIDRSQPVIELGNYGNDNLLEILKRDKNALYQEFMLSRQREEELRQRCIANERRIYKLETQMEQFRQFFFSYFEPFLQLYSLPRKRKRLPAPENVESNESNTQSNQVECSEGEEYPSKDSLGQVHSSYFSRESSQKLLSELFRLKAPNSPSFPPASVQELQESSSRRQHVNREGEQHHQLCIAPVDKEKEPAASVGGGSTDEEQTSQTRSYSFSDPKEDTESGLWSRGNFLYDYENSAVTDLRGEHLFSDMSPSQVAQDDFLSQTTTKDKQAMDSEQQPASYNRQLLPIDYERNEEEMNLPNERFSSAFHRMFSKGEEDSYDNMFDMDEMIRAFPYRDGSVSLDEIGDIASLLEGDEDASHPRENHM</sequence>
<evidence type="ECO:0000256" key="9">
    <source>
        <dbReference type="SAM" id="MobiDB-lite"/>
    </source>
</evidence>
<feature type="compositionally biased region" description="Polar residues" evidence="9">
    <location>
        <begin position="256"/>
        <end position="269"/>
    </location>
</feature>
<protein>
    <recommendedName>
        <fullName evidence="10">HSF-type DNA-binding domain-containing protein</fullName>
    </recommendedName>
</protein>
<feature type="region of interest" description="Disordered" evidence="9">
    <location>
        <begin position="309"/>
        <end position="385"/>
    </location>
</feature>
<organism evidence="11 12">
    <name type="scientific">Galdieria yellowstonensis</name>
    <dbReference type="NCBI Taxonomy" id="3028027"/>
    <lineage>
        <taxon>Eukaryota</taxon>
        <taxon>Rhodophyta</taxon>
        <taxon>Bangiophyceae</taxon>
        <taxon>Galdieriales</taxon>
        <taxon>Galdieriaceae</taxon>
        <taxon>Galdieria</taxon>
    </lineage>
</organism>
<evidence type="ECO:0000313" key="12">
    <source>
        <dbReference type="Proteomes" id="UP001300502"/>
    </source>
</evidence>
<name>A0AAV9ILX0_9RHOD</name>
<evidence type="ECO:0000256" key="1">
    <source>
        <dbReference type="ARBA" id="ARBA00004123"/>
    </source>
</evidence>
<keyword evidence="6" id="KW-0804">Transcription</keyword>
<keyword evidence="7" id="KW-0539">Nucleus</keyword>
<dbReference type="PANTHER" id="PTHR10015">
    <property type="entry name" value="HEAT SHOCK TRANSCRIPTION FACTOR"/>
    <property type="match status" value="1"/>
</dbReference>
<feature type="region of interest" description="Disordered" evidence="9">
    <location>
        <begin position="127"/>
        <end position="155"/>
    </location>
</feature>